<evidence type="ECO:0000256" key="6">
    <source>
        <dbReference type="SAM" id="Phobius"/>
    </source>
</evidence>
<feature type="transmembrane region" description="Helical" evidence="6">
    <location>
        <begin position="508"/>
        <end position="528"/>
    </location>
</feature>
<keyword evidence="4 6" id="KW-0472">Membrane</keyword>
<dbReference type="GO" id="GO:0050897">
    <property type="term" value="F:cobalt ion binding"/>
    <property type="evidence" value="ECO:0007669"/>
    <property type="project" value="TreeGrafter"/>
</dbReference>
<evidence type="ECO:0000256" key="1">
    <source>
        <dbReference type="ARBA" id="ARBA00004651"/>
    </source>
</evidence>
<proteinExistence type="predicted"/>
<comment type="subcellular location">
    <subcellularLocation>
        <location evidence="1">Cell membrane</location>
        <topology evidence="1">Multi-pass membrane protein</topology>
    </subcellularLocation>
</comment>
<keyword evidence="2 6" id="KW-0812">Transmembrane</keyword>
<dbReference type="GO" id="GO:0015095">
    <property type="term" value="F:magnesium ion transmembrane transporter activity"/>
    <property type="evidence" value="ECO:0007669"/>
    <property type="project" value="TreeGrafter"/>
</dbReference>
<organism evidence="7">
    <name type="scientific">Rosellinia necatrix</name>
    <name type="common">White root-rot fungus</name>
    <dbReference type="NCBI Taxonomy" id="77044"/>
    <lineage>
        <taxon>Eukaryota</taxon>
        <taxon>Fungi</taxon>
        <taxon>Dikarya</taxon>
        <taxon>Ascomycota</taxon>
        <taxon>Pezizomycotina</taxon>
        <taxon>Sordariomycetes</taxon>
        <taxon>Xylariomycetidae</taxon>
        <taxon>Xylariales</taxon>
        <taxon>Xylariaceae</taxon>
        <taxon>Rosellinia</taxon>
    </lineage>
</organism>
<name>A0A1W2TM13_ROSNE</name>
<dbReference type="STRING" id="77044.A0A1W2TM13"/>
<dbReference type="EMBL" id="DF977482">
    <property type="protein sequence ID" value="GAP89358.1"/>
    <property type="molecule type" value="Genomic_DNA"/>
</dbReference>
<evidence type="ECO:0000313" key="7">
    <source>
        <dbReference type="EMBL" id="GAP89358.1"/>
    </source>
</evidence>
<evidence type="ECO:0000256" key="5">
    <source>
        <dbReference type="SAM" id="MobiDB-lite"/>
    </source>
</evidence>
<sequence>MPSPDCTGSSGSGHGLEQTSQENVELLAQSFSRDDVYPRPDLANITHYLQSQTTANPGFCASPLGGRNSGGGGASGLDDDNEPFAIIYDIEAKAHTPFGSSPAALASFLAHDIGQRACILFLRGWASPEWLNAVGNKFSISPELYRRHLQDNMLPRPAARDLFLGPSLLPSATARVFQLTIPTICARNVSCESCEPEDLQVDRQLEAEAMGAYFKQFRVRARTADSMVRKCLLFSRQHYVIEQTVTIEVNPHGANLRAVVWLDSGRDLSECIEGPWSPRQGTRAWETYFYPVIVTRPGEQPQRESPLSSSNSFLTRGRTRTRGDLKRWRAAQNISLLPMHYGSQLKKEGGSGQVLHALGELFQFAASAEVQFLNFLCRRVEYELSFVGSEGMTWFHQISLLNLKYIKAQLTHHVQSLTNSVEILRKPGPADRLQISQDDSSRTDDPSNINKLHHEENAAGELLADFDFLLQQANSLIRECENGMLTLANSAMLEESRRSTKTARSMQHLSIIATVFIPLSFVCSIWGMNFREMGSGSQPLWWWFVSAMPVLFITLVVYQWKVLVKFSGRATRRLTHGGRPQFDRSG</sequence>
<dbReference type="AlphaFoldDB" id="A0A1W2TM13"/>
<evidence type="ECO:0000313" key="8">
    <source>
        <dbReference type="Proteomes" id="UP000054516"/>
    </source>
</evidence>
<dbReference type="InterPro" id="IPR002523">
    <property type="entry name" value="MgTranspt_CorA/ZnTranspt_ZntB"/>
</dbReference>
<feature type="transmembrane region" description="Helical" evidence="6">
    <location>
        <begin position="540"/>
        <end position="563"/>
    </location>
</feature>
<dbReference type="PANTHER" id="PTHR46494">
    <property type="entry name" value="CORA FAMILY METAL ION TRANSPORTER (EUROFUNG)"/>
    <property type="match status" value="1"/>
</dbReference>
<dbReference type="GO" id="GO:0005886">
    <property type="term" value="C:plasma membrane"/>
    <property type="evidence" value="ECO:0007669"/>
    <property type="project" value="UniProtKB-SubCell"/>
</dbReference>
<feature type="region of interest" description="Disordered" evidence="5">
    <location>
        <begin position="299"/>
        <end position="318"/>
    </location>
</feature>
<evidence type="ECO:0000256" key="4">
    <source>
        <dbReference type="ARBA" id="ARBA00023136"/>
    </source>
</evidence>
<dbReference type="GO" id="GO:0000287">
    <property type="term" value="F:magnesium ion binding"/>
    <property type="evidence" value="ECO:0007669"/>
    <property type="project" value="TreeGrafter"/>
</dbReference>
<evidence type="ECO:0000256" key="2">
    <source>
        <dbReference type="ARBA" id="ARBA00022692"/>
    </source>
</evidence>
<dbReference type="OMA" id="GMNFAQF"/>
<dbReference type="GO" id="GO:0015087">
    <property type="term" value="F:cobalt ion transmembrane transporter activity"/>
    <property type="evidence" value="ECO:0007669"/>
    <property type="project" value="TreeGrafter"/>
</dbReference>
<dbReference type="Proteomes" id="UP000054516">
    <property type="component" value="Unassembled WGS sequence"/>
</dbReference>
<gene>
    <name evidence="7" type="ORF">SAMD00023353_3701000</name>
</gene>
<protein>
    <submittedName>
        <fullName evidence="7">Uncharacterized protein</fullName>
    </submittedName>
</protein>
<dbReference type="SUPFAM" id="SSF144083">
    <property type="entry name" value="Magnesium transport protein CorA, transmembrane region"/>
    <property type="match status" value="1"/>
</dbReference>
<feature type="region of interest" description="Disordered" evidence="5">
    <location>
        <begin position="1"/>
        <end position="29"/>
    </location>
</feature>
<evidence type="ECO:0000256" key="3">
    <source>
        <dbReference type="ARBA" id="ARBA00022989"/>
    </source>
</evidence>
<accession>A0A1W2TM13</accession>
<dbReference type="InterPro" id="IPR045863">
    <property type="entry name" value="CorA_TM1_TM2"/>
</dbReference>
<reference evidence="7" key="1">
    <citation type="submission" date="2016-03" db="EMBL/GenBank/DDBJ databases">
        <title>Draft genome sequence of Rosellinia necatrix.</title>
        <authorList>
            <person name="Kanematsu S."/>
        </authorList>
    </citation>
    <scope>NUCLEOTIDE SEQUENCE [LARGE SCALE GENOMIC DNA]</scope>
    <source>
        <strain evidence="7">W97</strain>
    </source>
</reference>
<keyword evidence="3 6" id="KW-1133">Transmembrane helix</keyword>
<dbReference type="Pfam" id="PF01544">
    <property type="entry name" value="CorA"/>
    <property type="match status" value="1"/>
</dbReference>
<feature type="compositionally biased region" description="Polar residues" evidence="5">
    <location>
        <begin position="303"/>
        <end position="314"/>
    </location>
</feature>
<dbReference type="OrthoDB" id="3231000at2759"/>
<dbReference type="Gene3D" id="1.20.58.340">
    <property type="entry name" value="Magnesium transport protein CorA, transmembrane region"/>
    <property type="match status" value="1"/>
</dbReference>
<dbReference type="PANTHER" id="PTHR46494:SF1">
    <property type="entry name" value="CORA FAMILY METAL ION TRANSPORTER (EUROFUNG)"/>
    <property type="match status" value="1"/>
</dbReference>
<keyword evidence="8" id="KW-1185">Reference proteome</keyword>